<evidence type="ECO:0000313" key="7">
    <source>
        <dbReference type="EMBL" id="EFW90043.1"/>
    </source>
</evidence>
<reference evidence="10" key="2">
    <citation type="submission" date="2016-11" db="EMBL/GenBank/DDBJ databases">
        <authorList>
            <person name="Varghese N."/>
            <person name="Submissions S."/>
        </authorList>
    </citation>
    <scope>NUCLEOTIDE SEQUENCE [LARGE SCALE GENOMIC DNA]</scope>
    <source>
        <strain evidence="10">DX253</strain>
    </source>
</reference>
<keyword evidence="2 5" id="KW-0812">Transmembrane</keyword>
<reference evidence="8" key="3">
    <citation type="submission" date="2016-11" db="EMBL/GenBank/DDBJ databases">
        <authorList>
            <person name="Jaros S."/>
            <person name="Januszkiewicz K."/>
            <person name="Wedrychowicz H."/>
        </authorList>
    </citation>
    <scope>NUCLEOTIDE SEQUENCE [LARGE SCALE GENOMIC DNA]</scope>
    <source>
        <strain evidence="8">DX253</strain>
    </source>
</reference>
<dbReference type="PANTHER" id="PTHR42729">
    <property type="entry name" value="OLIGO/DIPEPTIDE TRANSPORT, PERMEASE PROTEIN (DPPC-2)"/>
    <property type="match status" value="1"/>
</dbReference>
<evidence type="ECO:0000256" key="5">
    <source>
        <dbReference type="RuleBase" id="RU363032"/>
    </source>
</evidence>
<name>E7QZC2_HALPU</name>
<evidence type="ECO:0000256" key="4">
    <source>
        <dbReference type="ARBA" id="ARBA00023136"/>
    </source>
</evidence>
<sequence>MKRTDDSNAVADGGSRVEEFSFETTTSDVEVTWKERLGDFYTEFVYKPGLVAWDDRRTRIGGIILTVYILIGTVGAWFYPEPISNQVPRNLAPFQDWSAPLGSTQSGVDVLAMAIHATPSMLIMIATGGIFATAIALVIGTVAGYSGGTVDAVLTSFSDIAMTIPGLPLIMVLAVVFRPDNPVLIGILITVNYWAGLGRSIRSQVLTLREASYVEASRTMGVSTPRILFKDIIPNLMPFVLVNFANAARYVVFTSVGLYYLGILPTSVPNWGIQLNNAYKQAGALVGTSALYQLVVPMVMIMGIALSLILLAQGLDRVFNPRVRTRLAGESSSLEESDENTEVMSQ</sequence>
<evidence type="ECO:0000313" key="8">
    <source>
        <dbReference type="EMBL" id="SHL03569.1"/>
    </source>
</evidence>
<dbReference type="Proteomes" id="UP000184203">
    <property type="component" value="Unassembled WGS sequence"/>
</dbReference>
<dbReference type="Proteomes" id="UP000003751">
    <property type="component" value="Unassembled WGS sequence"/>
</dbReference>
<evidence type="ECO:0000313" key="9">
    <source>
        <dbReference type="Proteomes" id="UP000003751"/>
    </source>
</evidence>
<dbReference type="GO" id="GO:0005886">
    <property type="term" value="C:plasma membrane"/>
    <property type="evidence" value="ECO:0007669"/>
    <property type="project" value="UniProtKB-SubCell"/>
</dbReference>
<feature type="transmembrane region" description="Helical" evidence="5">
    <location>
        <begin position="290"/>
        <end position="312"/>
    </location>
</feature>
<accession>E7QZC2</accession>
<dbReference type="InterPro" id="IPR000515">
    <property type="entry name" value="MetI-like"/>
</dbReference>
<dbReference type="EMBL" id="FRAN01000004">
    <property type="protein sequence ID" value="SHL03569.1"/>
    <property type="molecule type" value="Genomic_DNA"/>
</dbReference>
<evidence type="ECO:0000313" key="10">
    <source>
        <dbReference type="Proteomes" id="UP000184203"/>
    </source>
</evidence>
<organism evidence="7 9">
    <name type="scientific">Haladaptatus paucihalophilus DX253</name>
    <dbReference type="NCBI Taxonomy" id="797209"/>
    <lineage>
        <taxon>Archaea</taxon>
        <taxon>Methanobacteriati</taxon>
        <taxon>Methanobacteriota</taxon>
        <taxon>Stenosarchaea group</taxon>
        <taxon>Halobacteria</taxon>
        <taxon>Halobacteriales</taxon>
        <taxon>Haladaptataceae</taxon>
        <taxon>Haladaptatus</taxon>
    </lineage>
</organism>
<dbReference type="EMBL" id="AEMG01000029">
    <property type="protein sequence ID" value="EFW90043.1"/>
    <property type="molecule type" value="Genomic_DNA"/>
</dbReference>
<proteinExistence type="inferred from homology"/>
<gene>
    <name evidence="8" type="ORF">SAMN05444342_2808</name>
    <name evidence="7" type="ORF">ZOD2009_20647</name>
</gene>
<dbReference type="InterPro" id="IPR035906">
    <property type="entry name" value="MetI-like_sf"/>
</dbReference>
<reference evidence="7 9" key="1">
    <citation type="journal article" date="2014" name="ISME J.">
        <title>Trehalose/2-sulfotrehalose biosynthesis and glycine-betaine uptake are widely spread mechanisms for osmoadaptation in the Halobacteriales.</title>
        <authorList>
            <person name="Youssef N.H."/>
            <person name="Savage-Ashlock K.N."/>
            <person name="McCully A.L."/>
            <person name="Luedtke B."/>
            <person name="Shaw E.I."/>
            <person name="Hoff W.D."/>
            <person name="Elshahed M.S."/>
        </authorList>
    </citation>
    <scope>NUCLEOTIDE SEQUENCE [LARGE SCALE GENOMIC DNA]</scope>
    <source>
        <strain evidence="7 9">DX253</strain>
    </source>
</reference>
<feature type="domain" description="ABC transmembrane type-1" evidence="6">
    <location>
        <begin position="122"/>
        <end position="312"/>
    </location>
</feature>
<keyword evidence="5" id="KW-0813">Transport</keyword>
<evidence type="ECO:0000256" key="3">
    <source>
        <dbReference type="ARBA" id="ARBA00022989"/>
    </source>
</evidence>
<dbReference type="CDD" id="cd06261">
    <property type="entry name" value="TM_PBP2"/>
    <property type="match status" value="1"/>
</dbReference>
<dbReference type="AlphaFoldDB" id="E7QZC2"/>
<keyword evidence="3 5" id="KW-1133">Transmembrane helix</keyword>
<dbReference type="STRING" id="797209.GCA_000376445_03600"/>
<dbReference type="OrthoDB" id="312811at2157"/>
<dbReference type="eggNOG" id="arCOG00748">
    <property type="taxonomic scope" value="Archaea"/>
</dbReference>
<dbReference type="RefSeq" id="WP_007983093.1">
    <property type="nucleotide sequence ID" value="NZ_AEMG01000029.1"/>
</dbReference>
<feature type="transmembrane region" description="Helical" evidence="5">
    <location>
        <begin position="157"/>
        <end position="177"/>
    </location>
</feature>
<dbReference type="PATRIC" id="fig|797209.4.peg.4041"/>
<dbReference type="PROSITE" id="PS50928">
    <property type="entry name" value="ABC_TM1"/>
    <property type="match status" value="1"/>
</dbReference>
<comment type="similarity">
    <text evidence="5">Belongs to the binding-protein-dependent transport system permease family.</text>
</comment>
<evidence type="ECO:0000256" key="1">
    <source>
        <dbReference type="ARBA" id="ARBA00004141"/>
    </source>
</evidence>
<dbReference type="SUPFAM" id="SSF161098">
    <property type="entry name" value="MetI-like"/>
    <property type="match status" value="1"/>
</dbReference>
<evidence type="ECO:0000256" key="2">
    <source>
        <dbReference type="ARBA" id="ARBA00022692"/>
    </source>
</evidence>
<protein>
    <submittedName>
        <fullName evidence="7">Binding-protein-dependent transport systems inner membrane component</fullName>
    </submittedName>
    <submittedName>
        <fullName evidence="8">Peptide/nickel transport system permease protein</fullName>
    </submittedName>
</protein>
<keyword evidence="4 5" id="KW-0472">Membrane</keyword>
<dbReference type="GO" id="GO:0055085">
    <property type="term" value="P:transmembrane transport"/>
    <property type="evidence" value="ECO:0007669"/>
    <property type="project" value="InterPro"/>
</dbReference>
<dbReference type="PANTHER" id="PTHR42729:SF1">
    <property type="entry name" value="OLIGO_DIPEPTIDE TRANSPORT, PERMEASE PROTEIN (DPPC-2)"/>
    <property type="match status" value="1"/>
</dbReference>
<dbReference type="Gene3D" id="1.10.3720.10">
    <property type="entry name" value="MetI-like"/>
    <property type="match status" value="1"/>
</dbReference>
<feature type="transmembrane region" description="Helical" evidence="5">
    <location>
        <begin position="183"/>
        <end position="201"/>
    </location>
</feature>
<keyword evidence="10" id="KW-1185">Reference proteome</keyword>
<comment type="subcellular location">
    <subcellularLocation>
        <location evidence="5">Cell membrane</location>
        <topology evidence="5">Multi-pass membrane protein</topology>
    </subcellularLocation>
    <subcellularLocation>
        <location evidence="1">Membrane</location>
        <topology evidence="1">Multi-pass membrane protein</topology>
    </subcellularLocation>
</comment>
<dbReference type="Pfam" id="PF00528">
    <property type="entry name" value="BPD_transp_1"/>
    <property type="match status" value="1"/>
</dbReference>
<evidence type="ECO:0000259" key="6">
    <source>
        <dbReference type="PROSITE" id="PS50928"/>
    </source>
</evidence>
<feature type="transmembrane region" description="Helical" evidence="5">
    <location>
        <begin position="121"/>
        <end position="145"/>
    </location>
</feature>
<feature type="transmembrane region" description="Helical" evidence="5">
    <location>
        <begin position="60"/>
        <end position="79"/>
    </location>
</feature>